<reference evidence="1 2" key="1">
    <citation type="journal article" date="2015" name="Genome Announc.">
        <title>Complete Genome Sequences of Nine Phages Capable of Infecting Paenibacillus larvae, the Causative Agent of American Foulbrood Disease in Honeybees.</title>
        <authorList>
            <person name="Tsourkas P.K."/>
            <person name="Yost D.G."/>
            <person name="Krohn A."/>
            <person name="LeBlanc L."/>
            <person name="Zhang A."/>
            <person name="Stamereilers C."/>
            <person name="Amy P.S."/>
        </authorList>
    </citation>
    <scope>NUCLEOTIDE SEQUENCE [LARGE SCALE GENOMIC DNA]</scope>
</reference>
<protein>
    <submittedName>
        <fullName evidence="1">Uncharacterized protein</fullName>
    </submittedName>
</protein>
<evidence type="ECO:0000313" key="2">
    <source>
        <dbReference type="Proteomes" id="UP000203417"/>
    </source>
</evidence>
<name>A0A0K2CXJ4_9CAUD</name>
<gene>
    <name evidence="1" type="ORF">FERN_27</name>
</gene>
<sequence length="73" mass="8910">MDYAELVQRVRWGEEFQFYFQNEEYWISTNKEGYYLTRGKDGYTQSFQTAEELFRQGHINGKTILDIWDLIEI</sequence>
<dbReference type="EMBL" id="KT361649">
    <property type="protein sequence ID" value="ALA12294.1"/>
    <property type="molecule type" value="Genomic_DNA"/>
</dbReference>
<dbReference type="GeneID" id="26630175"/>
<organism evidence="1 2">
    <name type="scientific">Paenibacillus phage Fern</name>
    <dbReference type="NCBI Taxonomy" id="1636255"/>
    <lineage>
        <taxon>Viruses</taxon>
        <taxon>Duplodnaviria</taxon>
        <taxon>Heunggongvirae</taxon>
        <taxon>Uroviricota</taxon>
        <taxon>Caudoviricetes</taxon>
        <taxon>Fernvirus</taxon>
        <taxon>Fernvirus fern</taxon>
    </lineage>
</organism>
<dbReference type="KEGG" id="vg:26630175"/>
<dbReference type="RefSeq" id="YP_009203229.1">
    <property type="nucleotide sequence ID" value="NC_028851.1"/>
</dbReference>
<dbReference type="Proteomes" id="UP000203417">
    <property type="component" value="Segment"/>
</dbReference>
<proteinExistence type="predicted"/>
<keyword evidence="2" id="KW-1185">Reference proteome</keyword>
<evidence type="ECO:0000313" key="1">
    <source>
        <dbReference type="EMBL" id="ALA12294.1"/>
    </source>
</evidence>
<accession>A0A0K2CXJ4</accession>